<dbReference type="OMA" id="KPCINWS"/>
<dbReference type="InterPro" id="IPR036855">
    <property type="entry name" value="Znf_CCCH_sf"/>
</dbReference>
<dbReference type="InParanoid" id="Q750B3"/>
<dbReference type="SMART" id="SM00356">
    <property type="entry name" value="ZnF_C3H1"/>
    <property type="match status" value="2"/>
</dbReference>
<dbReference type="Gene3D" id="4.10.1000.10">
    <property type="entry name" value="Zinc finger, CCCH-type"/>
    <property type="match status" value="2"/>
</dbReference>
<gene>
    <name evidence="8" type="ORF">AGOS_AGR044C</name>
</gene>
<dbReference type="eggNOG" id="KOG1677">
    <property type="taxonomic scope" value="Eukaryota"/>
</dbReference>
<reference evidence="9" key="2">
    <citation type="journal article" date="2013" name="G3 (Bethesda)">
        <title>Genomes of Ashbya fungi isolated from insects reveal four mating-type loci, numerous translocations, lack of transposons, and distinct gene duplications.</title>
        <authorList>
            <person name="Dietrich F.S."/>
            <person name="Voegeli S."/>
            <person name="Kuo S."/>
            <person name="Philippsen P."/>
        </authorList>
    </citation>
    <scope>GENOME REANNOTATION</scope>
    <source>
        <strain evidence="9">ATCC 10895 / CBS 109.51 / FGSC 9923 / NRRL Y-1056</strain>
    </source>
</reference>
<proteinExistence type="predicted"/>
<organism evidence="8 9">
    <name type="scientific">Eremothecium gossypii (strain ATCC 10895 / CBS 109.51 / FGSC 9923 / NRRL Y-1056)</name>
    <name type="common">Yeast</name>
    <name type="synonym">Ashbya gossypii</name>
    <dbReference type="NCBI Taxonomy" id="284811"/>
    <lineage>
        <taxon>Eukaryota</taxon>
        <taxon>Fungi</taxon>
        <taxon>Dikarya</taxon>
        <taxon>Ascomycota</taxon>
        <taxon>Saccharomycotina</taxon>
        <taxon>Saccharomycetes</taxon>
        <taxon>Saccharomycetales</taxon>
        <taxon>Saccharomycetaceae</taxon>
        <taxon>Eremothecium</taxon>
    </lineage>
</organism>
<sequence>MNLYAGSQLVQAATRLASDTTNTSSIFSHDDDNYDARIKEIEEYYIKTLLAEENEMEPLGAERFPTSKQQLDPAVLALQQPADGIYGPGWGAGEPVWGGEWSGLGAANAEPSLEVAINSHYRPANGILPLTPENLALLQHPSEEPSAQGEQAHSRRRTFAPVQSPAPPPPQQQPQPSQEKVNKMLYKTELCESFATTGACKYDNKCQFAHGLHELKFKERSDKFRTKPCINWSKTGYCRYGKRCCFKHGDDDDIMVYLKAGLIKPSADELKLKANKAPEGATKNKKNLHANVKILQSMAW</sequence>
<dbReference type="PANTHER" id="PTHR12547:SF18">
    <property type="entry name" value="PROTEIN TIS11"/>
    <property type="match status" value="1"/>
</dbReference>
<evidence type="ECO:0000256" key="3">
    <source>
        <dbReference type="ARBA" id="ARBA00022771"/>
    </source>
</evidence>
<reference evidence="8 9" key="1">
    <citation type="journal article" date="2004" name="Science">
        <title>The Ashbya gossypii genome as a tool for mapping the ancient Saccharomyces cerevisiae genome.</title>
        <authorList>
            <person name="Dietrich F.S."/>
            <person name="Voegeli S."/>
            <person name="Brachat S."/>
            <person name="Lerch A."/>
            <person name="Gates K."/>
            <person name="Steiner S."/>
            <person name="Mohr C."/>
            <person name="Pohlmann R."/>
            <person name="Luedi P."/>
            <person name="Choi S."/>
            <person name="Wing R.A."/>
            <person name="Flavier A."/>
            <person name="Gaffney T.D."/>
            <person name="Philippsen P."/>
        </authorList>
    </citation>
    <scope>NUCLEOTIDE SEQUENCE [LARGE SCALE GENOMIC DNA]</scope>
    <source>
        <strain evidence="9">ATCC 10895 / CBS 109.51 / FGSC 9923 / NRRL Y-1056</strain>
    </source>
</reference>
<dbReference type="GeneID" id="4623009"/>
<dbReference type="GO" id="GO:0000956">
    <property type="term" value="P:nuclear-transcribed mRNA catabolic process"/>
    <property type="evidence" value="ECO:0007669"/>
    <property type="project" value="UniProtKB-ARBA"/>
</dbReference>
<dbReference type="AlphaFoldDB" id="Q750B3"/>
<dbReference type="EMBL" id="AE016820">
    <property type="protein sequence ID" value="AAS54533.1"/>
    <property type="molecule type" value="Genomic_DNA"/>
</dbReference>
<evidence type="ECO:0000313" key="9">
    <source>
        <dbReference type="Proteomes" id="UP000000591"/>
    </source>
</evidence>
<feature type="compositionally biased region" description="Pro residues" evidence="6">
    <location>
        <begin position="164"/>
        <end position="173"/>
    </location>
</feature>
<evidence type="ECO:0000256" key="4">
    <source>
        <dbReference type="ARBA" id="ARBA00022833"/>
    </source>
</evidence>
<evidence type="ECO:0000259" key="7">
    <source>
        <dbReference type="PROSITE" id="PS50103"/>
    </source>
</evidence>
<feature type="domain" description="C3H1-type" evidence="7">
    <location>
        <begin position="185"/>
        <end position="213"/>
    </location>
</feature>
<dbReference type="InterPro" id="IPR045877">
    <property type="entry name" value="ZFP36-like"/>
</dbReference>
<dbReference type="InterPro" id="IPR000571">
    <property type="entry name" value="Znf_CCCH"/>
</dbReference>
<keyword evidence="3 5" id="KW-0863">Zinc-finger</keyword>
<dbReference type="GO" id="GO:0008270">
    <property type="term" value="F:zinc ion binding"/>
    <property type="evidence" value="ECO:0007669"/>
    <property type="project" value="UniProtKB-KW"/>
</dbReference>
<dbReference type="OrthoDB" id="410307at2759"/>
<dbReference type="Proteomes" id="UP000000591">
    <property type="component" value="Chromosome VII"/>
</dbReference>
<dbReference type="RefSeq" id="NP_986709.1">
    <property type="nucleotide sequence ID" value="NM_211771.1"/>
</dbReference>
<feature type="domain" description="C3H1-type" evidence="7">
    <location>
        <begin position="223"/>
        <end position="251"/>
    </location>
</feature>
<protein>
    <submittedName>
        <fullName evidence="8">AGR044Cp</fullName>
    </submittedName>
</protein>
<dbReference type="GO" id="GO:0006879">
    <property type="term" value="P:intracellular iron ion homeostasis"/>
    <property type="evidence" value="ECO:0007669"/>
    <property type="project" value="UniProtKB-ARBA"/>
</dbReference>
<keyword evidence="2" id="KW-0677">Repeat</keyword>
<feature type="zinc finger region" description="C3H1-type" evidence="5">
    <location>
        <begin position="223"/>
        <end position="251"/>
    </location>
</feature>
<evidence type="ECO:0000313" key="8">
    <source>
        <dbReference type="EMBL" id="AAS54533.1"/>
    </source>
</evidence>
<keyword evidence="9" id="KW-1185">Reference proteome</keyword>
<name>Q750B3_EREGS</name>
<keyword evidence="4 5" id="KW-0862">Zinc</keyword>
<dbReference type="STRING" id="284811.Q750B3"/>
<dbReference type="HOGENOM" id="CLU_060370_0_0_1"/>
<feature type="zinc finger region" description="C3H1-type" evidence="5">
    <location>
        <begin position="185"/>
        <end position="213"/>
    </location>
</feature>
<accession>Q750B3</accession>
<dbReference type="Pfam" id="PF00642">
    <property type="entry name" value="zf-CCCH"/>
    <property type="match status" value="2"/>
</dbReference>
<feature type="region of interest" description="Disordered" evidence="6">
    <location>
        <begin position="142"/>
        <end position="179"/>
    </location>
</feature>
<dbReference type="SUPFAM" id="SSF90229">
    <property type="entry name" value="CCCH zinc finger"/>
    <property type="match status" value="2"/>
</dbReference>
<evidence type="ECO:0000256" key="2">
    <source>
        <dbReference type="ARBA" id="ARBA00022737"/>
    </source>
</evidence>
<keyword evidence="1 5" id="KW-0479">Metal-binding</keyword>
<evidence type="ECO:0000256" key="6">
    <source>
        <dbReference type="SAM" id="MobiDB-lite"/>
    </source>
</evidence>
<dbReference type="KEGG" id="ago:AGOS_AGR044C"/>
<dbReference type="FunFam" id="4.10.1000.10:FF:000001">
    <property type="entry name" value="zinc finger CCCH domain-containing protein 15-like"/>
    <property type="match status" value="1"/>
</dbReference>
<evidence type="ECO:0000256" key="5">
    <source>
        <dbReference type="PROSITE-ProRule" id="PRU00723"/>
    </source>
</evidence>
<dbReference type="FunFam" id="4.10.1000.10:FF:000018">
    <property type="entry name" value="Zinc finger protein"/>
    <property type="match status" value="1"/>
</dbReference>
<dbReference type="GO" id="GO:0003729">
    <property type="term" value="F:mRNA binding"/>
    <property type="evidence" value="ECO:0007669"/>
    <property type="project" value="InterPro"/>
</dbReference>
<dbReference type="FunCoup" id="Q750B3">
    <property type="interactions" value="88"/>
</dbReference>
<dbReference type="PROSITE" id="PS50103">
    <property type="entry name" value="ZF_C3H1"/>
    <property type="match status" value="2"/>
</dbReference>
<evidence type="ECO:0000256" key="1">
    <source>
        <dbReference type="ARBA" id="ARBA00022723"/>
    </source>
</evidence>
<dbReference type="PANTHER" id="PTHR12547">
    <property type="entry name" value="CCCH ZINC FINGER/TIS11-RELATED"/>
    <property type="match status" value="1"/>
</dbReference>